<name>F6EIG6_HOYSD</name>
<dbReference type="eggNOG" id="COG0671">
    <property type="taxonomic scope" value="Bacteria"/>
</dbReference>
<protein>
    <submittedName>
        <fullName evidence="4">Phosphoesterase</fullName>
    </submittedName>
</protein>
<dbReference type="CDD" id="cd01610">
    <property type="entry name" value="PAP2_like"/>
    <property type="match status" value="1"/>
</dbReference>
<feature type="transmembrane region" description="Helical" evidence="2">
    <location>
        <begin position="233"/>
        <end position="258"/>
    </location>
</feature>
<evidence type="ECO:0000313" key="4">
    <source>
        <dbReference type="EMBL" id="AEF42458.1"/>
    </source>
</evidence>
<evidence type="ECO:0000313" key="5">
    <source>
        <dbReference type="Proteomes" id="UP000009235"/>
    </source>
</evidence>
<dbReference type="OrthoDB" id="3240395at2"/>
<keyword evidence="2" id="KW-1133">Transmembrane helix</keyword>
<evidence type="ECO:0000259" key="3">
    <source>
        <dbReference type="Pfam" id="PF01569"/>
    </source>
</evidence>
<dbReference type="KEGG" id="asd:AS9A_4024"/>
<dbReference type="Proteomes" id="UP000009235">
    <property type="component" value="Chromosome"/>
</dbReference>
<feature type="transmembrane region" description="Helical" evidence="2">
    <location>
        <begin position="146"/>
        <end position="163"/>
    </location>
</feature>
<organism evidence="4 5">
    <name type="scientific">Hoyosella subflava (strain DSM 45089 / JCM 17490 / NBRC 109087 / DQS3-9A1)</name>
    <name type="common">Amycolicicoccus subflavus</name>
    <dbReference type="NCBI Taxonomy" id="443218"/>
    <lineage>
        <taxon>Bacteria</taxon>
        <taxon>Bacillati</taxon>
        <taxon>Actinomycetota</taxon>
        <taxon>Actinomycetes</taxon>
        <taxon>Mycobacteriales</taxon>
        <taxon>Hoyosellaceae</taxon>
        <taxon>Hoyosella</taxon>
    </lineage>
</organism>
<feature type="transmembrane region" description="Helical" evidence="2">
    <location>
        <begin position="202"/>
        <end position="221"/>
    </location>
</feature>
<keyword evidence="2" id="KW-0472">Membrane</keyword>
<keyword evidence="2" id="KW-0812">Transmembrane</keyword>
<feature type="transmembrane region" description="Helical" evidence="2">
    <location>
        <begin position="27"/>
        <end position="47"/>
    </location>
</feature>
<dbReference type="InterPro" id="IPR036938">
    <property type="entry name" value="PAP2/HPO_sf"/>
</dbReference>
<gene>
    <name evidence="4" type="ordered locus">AS9A_4024</name>
</gene>
<feature type="domain" description="Phosphatidic acid phosphatase type 2/haloperoxidase" evidence="3">
    <location>
        <begin position="108"/>
        <end position="215"/>
    </location>
</feature>
<sequence length="313" mass="33356">MTEPATAQRSAHVQSATGPPVTGSTKWLVLGILAFAGFWVTYAVSVLTSRGHYIENAALRGADQVDAALVVEADSALNAITETSLAVVSLLVVVVALLRRRVDLAIAASAIIVGSSLITQVLKRFVLPRPELIEVTGPYTINSFPSGHTTIAMSVLFALLIVVPFRWRGVAMFFGAFFAVAIGAHTLTSKWHRFSDTLGADLVAFGVACLVTIALVQRGALVRVVGGRFPLRVLFVVAPLALSTVVSLGLGVLLLLLSELPTAPDEVLDYNMYLALHGLAAGASGLTALAFWWSWRRIDVGSPPTEHHERPSR</sequence>
<evidence type="ECO:0000256" key="1">
    <source>
        <dbReference type="SAM" id="MobiDB-lite"/>
    </source>
</evidence>
<feature type="transmembrane region" description="Helical" evidence="2">
    <location>
        <begin position="170"/>
        <end position="187"/>
    </location>
</feature>
<evidence type="ECO:0000256" key="2">
    <source>
        <dbReference type="SAM" id="Phobius"/>
    </source>
</evidence>
<dbReference type="HOGENOM" id="CLU_061746_0_0_11"/>
<reference evidence="4 5" key="1">
    <citation type="journal article" date="2011" name="J. Bacteriol.">
        <title>Complete genome sequence of Amycolicicoccus subflavus DQS3-9A1T, an actinomycete isolated from crude oil-polluted soil.</title>
        <authorList>
            <person name="Cai M."/>
            <person name="Chen W.M."/>
            <person name="Nie Y."/>
            <person name="Chi C.Q."/>
            <person name="Wang Y.N."/>
            <person name="Tang Y.Q."/>
            <person name="Li G.Y."/>
            <person name="Wu X.L."/>
        </authorList>
    </citation>
    <scope>NUCLEOTIDE SEQUENCE [LARGE SCALE GENOMIC DNA]</scope>
    <source>
        <strain evidence="5">DSM 45089 / DQS3-9A1</strain>
    </source>
</reference>
<dbReference type="InterPro" id="IPR000326">
    <property type="entry name" value="PAP2/HPO"/>
</dbReference>
<dbReference type="STRING" id="443218.AS9A_4024"/>
<dbReference type="SUPFAM" id="SSF48317">
    <property type="entry name" value="Acid phosphatase/Vanadium-dependent haloperoxidase"/>
    <property type="match status" value="1"/>
</dbReference>
<dbReference type="Gene3D" id="1.20.144.10">
    <property type="entry name" value="Phosphatidic acid phosphatase type 2/haloperoxidase"/>
    <property type="match status" value="1"/>
</dbReference>
<keyword evidence="5" id="KW-1185">Reference proteome</keyword>
<feature type="transmembrane region" description="Helical" evidence="2">
    <location>
        <begin position="79"/>
        <end position="98"/>
    </location>
</feature>
<feature type="transmembrane region" description="Helical" evidence="2">
    <location>
        <begin position="105"/>
        <end position="126"/>
    </location>
</feature>
<feature type="region of interest" description="Disordered" evidence="1">
    <location>
        <begin position="1"/>
        <end position="20"/>
    </location>
</feature>
<dbReference type="Pfam" id="PF01569">
    <property type="entry name" value="PAP2"/>
    <property type="match status" value="1"/>
</dbReference>
<dbReference type="AlphaFoldDB" id="F6EIG6"/>
<feature type="transmembrane region" description="Helical" evidence="2">
    <location>
        <begin position="270"/>
        <end position="293"/>
    </location>
</feature>
<accession>F6EIG6</accession>
<dbReference type="EMBL" id="CP002786">
    <property type="protein sequence ID" value="AEF42458.1"/>
    <property type="molecule type" value="Genomic_DNA"/>
</dbReference>
<proteinExistence type="predicted"/>